<feature type="domain" description="HTH cro/C1-type" evidence="2">
    <location>
        <begin position="8"/>
        <end position="61"/>
    </location>
</feature>
<keyword evidence="1 3" id="KW-0238">DNA-binding</keyword>
<gene>
    <name evidence="3" type="ORF">SAMN04487973_1287</name>
</gene>
<evidence type="ECO:0000313" key="3">
    <source>
        <dbReference type="EMBL" id="SER92175.1"/>
    </source>
</evidence>
<dbReference type="CDD" id="cd00093">
    <property type="entry name" value="HTH_XRE"/>
    <property type="match status" value="1"/>
</dbReference>
<protein>
    <submittedName>
        <fullName evidence="3">DNA-binding transcriptional regulator, XRE-family HTH domain</fullName>
    </submittedName>
</protein>
<comment type="caution">
    <text evidence="3">The sequence shown here is derived from an EMBL/GenBank/DDBJ whole genome shotgun (WGS) entry which is preliminary data.</text>
</comment>
<dbReference type="PROSITE" id="PS50943">
    <property type="entry name" value="HTH_CROC1"/>
    <property type="match status" value="1"/>
</dbReference>
<dbReference type="PANTHER" id="PTHR46558">
    <property type="entry name" value="TRACRIPTIONAL REGULATORY PROTEIN-RELATED-RELATED"/>
    <property type="match status" value="1"/>
</dbReference>
<proteinExistence type="predicted"/>
<evidence type="ECO:0000256" key="1">
    <source>
        <dbReference type="ARBA" id="ARBA00023125"/>
    </source>
</evidence>
<dbReference type="PANTHER" id="PTHR46558:SF13">
    <property type="entry name" value="HTH-TYPE TRANSCRIPTIONAL REGULATOR IMMR"/>
    <property type="match status" value="1"/>
</dbReference>
<dbReference type="SUPFAM" id="SSF47413">
    <property type="entry name" value="lambda repressor-like DNA-binding domains"/>
    <property type="match status" value="1"/>
</dbReference>
<name>A0A1H9T4K2_9LACO</name>
<organism evidence="3 4">
    <name type="scientific">Pediococcus ethanolidurans</name>
    <dbReference type="NCBI Taxonomy" id="319653"/>
    <lineage>
        <taxon>Bacteria</taxon>
        <taxon>Bacillati</taxon>
        <taxon>Bacillota</taxon>
        <taxon>Bacilli</taxon>
        <taxon>Lactobacillales</taxon>
        <taxon>Lactobacillaceae</taxon>
        <taxon>Pediococcus</taxon>
    </lineage>
</organism>
<dbReference type="GO" id="GO:0003677">
    <property type="term" value="F:DNA binding"/>
    <property type="evidence" value="ECO:0007669"/>
    <property type="project" value="UniProtKB-KW"/>
</dbReference>
<dbReference type="SMART" id="SM00530">
    <property type="entry name" value="HTH_XRE"/>
    <property type="match status" value="1"/>
</dbReference>
<dbReference type="Proteomes" id="UP000182818">
    <property type="component" value="Unassembled WGS sequence"/>
</dbReference>
<dbReference type="Pfam" id="PF01381">
    <property type="entry name" value="HTH_3"/>
    <property type="match status" value="1"/>
</dbReference>
<dbReference type="InterPro" id="IPR001387">
    <property type="entry name" value="Cro/C1-type_HTH"/>
</dbReference>
<dbReference type="GeneID" id="76044454"/>
<accession>A0A1H9T4K2</accession>
<reference evidence="3 4" key="1">
    <citation type="submission" date="2016-10" db="EMBL/GenBank/DDBJ databases">
        <authorList>
            <person name="Varghese N."/>
            <person name="Submissions S."/>
        </authorList>
    </citation>
    <scope>NUCLEOTIDE SEQUENCE [LARGE SCALE GENOMIC DNA]</scope>
    <source>
        <strain evidence="3 4">CGMCC 1.3889</strain>
    </source>
</reference>
<evidence type="ECO:0000313" key="4">
    <source>
        <dbReference type="Proteomes" id="UP000182818"/>
    </source>
</evidence>
<dbReference type="InterPro" id="IPR010982">
    <property type="entry name" value="Lambda_DNA-bd_dom_sf"/>
</dbReference>
<keyword evidence="4" id="KW-1185">Reference proteome</keyword>
<dbReference type="EMBL" id="FOGK01000028">
    <property type="protein sequence ID" value="SER92175.1"/>
    <property type="molecule type" value="Genomic_DNA"/>
</dbReference>
<dbReference type="Gene3D" id="1.10.260.40">
    <property type="entry name" value="lambda repressor-like DNA-binding domains"/>
    <property type="match status" value="1"/>
</dbReference>
<sequence>MREILSYKRIRQRNGLSQQEVANKLHISRQSVSKWENAHAQPSITNLVKLSHIYQVSLEELVCGYKVSEKRS</sequence>
<dbReference type="RefSeq" id="WP_057807880.1">
    <property type="nucleotide sequence ID" value="NZ_BJYP01000047.1"/>
</dbReference>
<evidence type="ECO:0000259" key="2">
    <source>
        <dbReference type="PROSITE" id="PS50943"/>
    </source>
</evidence>